<keyword evidence="3" id="KW-0418">Kinase</keyword>
<sequence>MNQTVIRSETAILLVGGGFSNPELLTDLTQSCDTRVAADGGAARLLAEGILPDAVIGDLDSLEEEARAQIPADRIHHVTEQDSTDFDKCLRSIDAPLVLGTGFLDPRIDHGLGALTVLARHPDRRCILIGAEDAVMLAPPRLSLALPKGCRVSLWPLGPVTGRSTGLRWPIDGLHFAPDDITGTSNEATGTVTLEMDGPRMLLILPLEALWALRQALASAPAEWPARAG</sequence>
<dbReference type="InterPro" id="IPR006282">
    <property type="entry name" value="Thi_PPkinase"/>
</dbReference>
<dbReference type="SUPFAM" id="SSF63862">
    <property type="entry name" value="Thiamin pyrophosphokinase, substrate-binding domain"/>
    <property type="match status" value="1"/>
</dbReference>
<evidence type="ECO:0000313" key="8">
    <source>
        <dbReference type="Proteomes" id="UP000617145"/>
    </source>
</evidence>
<dbReference type="GO" id="GO:0004788">
    <property type="term" value="F:thiamine diphosphokinase activity"/>
    <property type="evidence" value="ECO:0007669"/>
    <property type="project" value="UniProtKB-UniRule"/>
</dbReference>
<organism evidence="7 8">
    <name type="scientific">Salipiger pallidus</name>
    <dbReference type="NCBI Taxonomy" id="1775170"/>
    <lineage>
        <taxon>Bacteria</taxon>
        <taxon>Pseudomonadati</taxon>
        <taxon>Pseudomonadota</taxon>
        <taxon>Alphaproteobacteria</taxon>
        <taxon>Rhodobacterales</taxon>
        <taxon>Roseobacteraceae</taxon>
        <taxon>Salipiger</taxon>
    </lineage>
</organism>
<evidence type="ECO:0000313" key="7">
    <source>
        <dbReference type="EMBL" id="GGG64421.1"/>
    </source>
</evidence>
<dbReference type="NCBIfam" id="TIGR01378">
    <property type="entry name" value="thi_PPkinase"/>
    <property type="match status" value="1"/>
</dbReference>
<comment type="caution">
    <text evidence="7">The sequence shown here is derived from an EMBL/GenBank/DDBJ whole genome shotgun (WGS) entry which is preliminary data.</text>
</comment>
<dbReference type="AlphaFoldDB" id="A0A8J2ZHD4"/>
<keyword evidence="4" id="KW-0067">ATP-binding</keyword>
<keyword evidence="2" id="KW-0547">Nucleotide-binding</keyword>
<dbReference type="EMBL" id="BMJV01000001">
    <property type="protein sequence ID" value="GGG64421.1"/>
    <property type="molecule type" value="Genomic_DNA"/>
</dbReference>
<reference evidence="7" key="2">
    <citation type="submission" date="2020-09" db="EMBL/GenBank/DDBJ databases">
        <authorList>
            <person name="Sun Q."/>
            <person name="Zhou Y."/>
        </authorList>
    </citation>
    <scope>NUCLEOTIDE SEQUENCE</scope>
    <source>
        <strain evidence="7">CGMCC 1.15762</strain>
    </source>
</reference>
<dbReference type="RefSeq" id="WP_188788972.1">
    <property type="nucleotide sequence ID" value="NZ_BMJV01000001.1"/>
</dbReference>
<dbReference type="GO" id="GO:0016301">
    <property type="term" value="F:kinase activity"/>
    <property type="evidence" value="ECO:0007669"/>
    <property type="project" value="UniProtKB-KW"/>
</dbReference>
<dbReference type="Gene3D" id="3.40.50.10240">
    <property type="entry name" value="Thiamin pyrophosphokinase, catalytic domain"/>
    <property type="match status" value="1"/>
</dbReference>
<dbReference type="GO" id="GO:0030975">
    <property type="term" value="F:thiamine binding"/>
    <property type="evidence" value="ECO:0007669"/>
    <property type="project" value="InterPro"/>
</dbReference>
<dbReference type="InterPro" id="IPR036371">
    <property type="entry name" value="TPK_B1-bd_sf"/>
</dbReference>
<evidence type="ECO:0000259" key="6">
    <source>
        <dbReference type="Pfam" id="PF04263"/>
    </source>
</evidence>
<evidence type="ECO:0000256" key="4">
    <source>
        <dbReference type="ARBA" id="ARBA00022840"/>
    </source>
</evidence>
<accession>A0A8J2ZHD4</accession>
<dbReference type="GO" id="GO:0005524">
    <property type="term" value="F:ATP binding"/>
    <property type="evidence" value="ECO:0007669"/>
    <property type="project" value="UniProtKB-KW"/>
</dbReference>
<dbReference type="GO" id="GO:0006772">
    <property type="term" value="P:thiamine metabolic process"/>
    <property type="evidence" value="ECO:0007669"/>
    <property type="project" value="UniProtKB-UniRule"/>
</dbReference>
<dbReference type="GO" id="GO:0009229">
    <property type="term" value="P:thiamine diphosphate biosynthetic process"/>
    <property type="evidence" value="ECO:0007669"/>
    <property type="project" value="InterPro"/>
</dbReference>
<evidence type="ECO:0000256" key="5">
    <source>
        <dbReference type="NCBIfam" id="TIGR01378"/>
    </source>
</evidence>
<evidence type="ECO:0000256" key="3">
    <source>
        <dbReference type="ARBA" id="ARBA00022777"/>
    </source>
</evidence>
<dbReference type="InterPro" id="IPR036759">
    <property type="entry name" value="TPK_catalytic_sf"/>
</dbReference>
<evidence type="ECO:0000256" key="2">
    <source>
        <dbReference type="ARBA" id="ARBA00022741"/>
    </source>
</evidence>
<dbReference type="CDD" id="cd07995">
    <property type="entry name" value="TPK"/>
    <property type="match status" value="1"/>
</dbReference>
<name>A0A8J2ZHD4_9RHOB</name>
<dbReference type="EC" id="2.7.6.2" evidence="5"/>
<dbReference type="InterPro" id="IPR053149">
    <property type="entry name" value="TPK"/>
</dbReference>
<keyword evidence="8" id="KW-1185">Reference proteome</keyword>
<reference evidence="7" key="1">
    <citation type="journal article" date="2014" name="Int. J. Syst. Evol. Microbiol.">
        <title>Complete genome sequence of Corynebacterium casei LMG S-19264T (=DSM 44701T), isolated from a smear-ripened cheese.</title>
        <authorList>
            <consortium name="US DOE Joint Genome Institute (JGI-PGF)"/>
            <person name="Walter F."/>
            <person name="Albersmeier A."/>
            <person name="Kalinowski J."/>
            <person name="Ruckert C."/>
        </authorList>
    </citation>
    <scope>NUCLEOTIDE SEQUENCE</scope>
    <source>
        <strain evidence="7">CGMCC 1.15762</strain>
    </source>
</reference>
<dbReference type="InterPro" id="IPR007371">
    <property type="entry name" value="TPK_catalytic"/>
</dbReference>
<dbReference type="SUPFAM" id="SSF63999">
    <property type="entry name" value="Thiamin pyrophosphokinase, catalytic domain"/>
    <property type="match status" value="1"/>
</dbReference>
<evidence type="ECO:0000256" key="1">
    <source>
        <dbReference type="ARBA" id="ARBA00022679"/>
    </source>
</evidence>
<dbReference type="PANTHER" id="PTHR41299">
    <property type="entry name" value="THIAMINE PYROPHOSPHOKINASE"/>
    <property type="match status" value="1"/>
</dbReference>
<gene>
    <name evidence="7" type="ORF">GCM10011415_08770</name>
</gene>
<dbReference type="Proteomes" id="UP000617145">
    <property type="component" value="Unassembled WGS sequence"/>
</dbReference>
<proteinExistence type="predicted"/>
<protein>
    <recommendedName>
        <fullName evidence="5">Thiamine diphosphokinase</fullName>
        <ecNumber evidence="5">2.7.6.2</ecNumber>
    </recommendedName>
</protein>
<feature type="domain" description="Thiamin pyrophosphokinase catalytic" evidence="6">
    <location>
        <begin position="27"/>
        <end position="121"/>
    </location>
</feature>
<dbReference type="PANTHER" id="PTHR41299:SF1">
    <property type="entry name" value="THIAMINE PYROPHOSPHOKINASE"/>
    <property type="match status" value="1"/>
</dbReference>
<dbReference type="Pfam" id="PF04263">
    <property type="entry name" value="TPK_catalytic"/>
    <property type="match status" value="1"/>
</dbReference>
<keyword evidence="1" id="KW-0808">Transferase</keyword>